<dbReference type="Proteomes" id="UP000237481">
    <property type="component" value="Unassembled WGS sequence"/>
</dbReference>
<evidence type="ECO:0000256" key="1">
    <source>
        <dbReference type="SAM" id="MobiDB-lite"/>
    </source>
</evidence>
<sequence>MHINLSSPDTTIHTAKSPQLGPFNRKRHCMDVSNPRRVLAVSLDSQADHLSSVIKDLTGSAPEPSSASLAGTTHGLVLETQYYAATVPVWLDLVAEPGDWAASFLAPEAGEVLAVLGALVVVFALPAVAAAGDGGGGGDARELIRQVGRVVGEGLGGWEWDGVRLAVGVGESKDAEEWDELCAEAGMEFVQVGGGQQPGLNEFGEKTGIARVKEALESNDWAQADATSAPSDFGDFEAAEGKQPDDGGGGGKDLDPESLDFGFDRADFEGLNKAIWSAGQDEHDDAAAAKMHVDDGRAPRGGDAGQETQQPKRSDAAGEGLDGDDVVRVEKMMRKLQAARDAGAGVGEAQRRRMAAEAVAEVMREL</sequence>
<dbReference type="AlphaFoldDB" id="A0A2S4L6D9"/>
<feature type="region of interest" description="Disordered" evidence="1">
    <location>
        <begin position="224"/>
        <end position="263"/>
    </location>
</feature>
<dbReference type="PANTHER" id="PTHR28043:SF1">
    <property type="entry name" value="INCREASED RECOMBINATION CENTERS PROTEIN 6"/>
    <property type="match status" value="1"/>
</dbReference>
<feature type="compositionally biased region" description="Polar residues" evidence="1">
    <location>
        <begin position="1"/>
        <end position="17"/>
    </location>
</feature>
<reference evidence="2 3" key="1">
    <citation type="submission" date="2018-01" db="EMBL/GenBank/DDBJ databases">
        <title>Harnessing the power of phylogenomics to disentangle the directionality and signatures of interkingdom host jumping in the parasitic fungal genus Tolypocladium.</title>
        <authorList>
            <person name="Quandt C.A."/>
            <person name="Patterson W."/>
            <person name="Spatafora J.W."/>
        </authorList>
    </citation>
    <scope>NUCLEOTIDE SEQUENCE [LARGE SCALE GENOMIC DNA]</scope>
    <source>
        <strain evidence="2 3">NRBC 100945</strain>
    </source>
</reference>
<dbReference type="GO" id="GO:0016192">
    <property type="term" value="P:vesicle-mediated transport"/>
    <property type="evidence" value="ECO:0007669"/>
    <property type="project" value="InterPro"/>
</dbReference>
<dbReference type="Pfam" id="PF10199">
    <property type="entry name" value="Adaptin_binding"/>
    <property type="match status" value="1"/>
</dbReference>
<accession>A0A2S4L6D9</accession>
<dbReference type="PANTHER" id="PTHR28043">
    <property type="entry name" value="INCREASED RECOMBINATION CENTERS PROTEIN 6"/>
    <property type="match status" value="1"/>
</dbReference>
<evidence type="ECO:0000313" key="2">
    <source>
        <dbReference type="EMBL" id="POR38009.1"/>
    </source>
</evidence>
<evidence type="ECO:0008006" key="4">
    <source>
        <dbReference type="Google" id="ProtNLM"/>
    </source>
</evidence>
<dbReference type="STRING" id="94208.A0A2S4L6D9"/>
<evidence type="ECO:0000313" key="3">
    <source>
        <dbReference type="Proteomes" id="UP000237481"/>
    </source>
</evidence>
<keyword evidence="3" id="KW-1185">Reference proteome</keyword>
<comment type="caution">
    <text evidence="2">The sequence shown here is derived from an EMBL/GenBank/DDBJ whole genome shotgun (WGS) entry which is preliminary data.</text>
</comment>
<protein>
    <recommendedName>
        <fullName evidence="4">Increased recombination centers protein 6</fullName>
    </recommendedName>
</protein>
<dbReference type="OrthoDB" id="10261384at2759"/>
<organism evidence="2 3">
    <name type="scientific">Tolypocladium paradoxum</name>
    <dbReference type="NCBI Taxonomy" id="94208"/>
    <lineage>
        <taxon>Eukaryota</taxon>
        <taxon>Fungi</taxon>
        <taxon>Dikarya</taxon>
        <taxon>Ascomycota</taxon>
        <taxon>Pezizomycotina</taxon>
        <taxon>Sordariomycetes</taxon>
        <taxon>Hypocreomycetidae</taxon>
        <taxon>Hypocreales</taxon>
        <taxon>Ophiocordycipitaceae</taxon>
        <taxon>Tolypocladium</taxon>
    </lineage>
</organism>
<feature type="region of interest" description="Disordered" evidence="1">
    <location>
        <begin position="1"/>
        <end position="20"/>
    </location>
</feature>
<proteinExistence type="predicted"/>
<feature type="region of interest" description="Disordered" evidence="1">
    <location>
        <begin position="294"/>
        <end position="325"/>
    </location>
</feature>
<dbReference type="GO" id="GO:0030674">
    <property type="term" value="F:protein-macromolecule adaptor activity"/>
    <property type="evidence" value="ECO:0007669"/>
    <property type="project" value="TreeGrafter"/>
</dbReference>
<dbReference type="Gene3D" id="3.40.50.11960">
    <property type="match status" value="1"/>
</dbReference>
<gene>
    <name evidence="2" type="ORF">TPAR_01791</name>
</gene>
<dbReference type="EMBL" id="PKSG01000180">
    <property type="protein sequence ID" value="POR38009.1"/>
    <property type="molecule type" value="Genomic_DNA"/>
</dbReference>
<name>A0A2S4L6D9_9HYPO</name>
<dbReference type="InterPro" id="IPR034627">
    <property type="entry name" value="Irc6"/>
</dbReference>